<dbReference type="AlphaFoldDB" id="W5SXK8"/>
<keyword evidence="1" id="KW-0614">Plasmid</keyword>
<geneLocation type="plasmid" evidence="1">
    <name>unnamed</name>
</geneLocation>
<protein>
    <submittedName>
        <fullName evidence="1">Uncharacterized protein</fullName>
    </submittedName>
</protein>
<sequence length="39" mass="4121">MPTKGTKSIVNFSNSIGNGFDAGSDKETNSINMINCLTI</sequence>
<accession>W5SXK8</accession>
<evidence type="ECO:0000313" key="1">
    <source>
        <dbReference type="EMBL" id="AHH11645.1"/>
    </source>
</evidence>
<name>W5SXK8_9SPIR</name>
<reference evidence="1" key="1">
    <citation type="submission" date="2013-04" db="EMBL/GenBank/DDBJ databases">
        <title>Comparative Genomics of Relapsing Fever Spirochetes.</title>
        <authorList>
            <person name="Schwan T.G."/>
            <person name="Raffel S.J."/>
            <person name="Porcella S.F."/>
            <person name="Martens C.A."/>
            <person name="Bruno D.P."/>
            <person name="Ricklefs S.M."/>
            <person name="Barbian K.B."/>
        </authorList>
    </citation>
    <scope>NUCLEOTIDE SEQUENCE</scope>
    <source>
        <strain evidence="1">Co53</strain>
        <plasmid evidence="1">unnamed</plasmid>
    </source>
</reference>
<organism evidence="1">
    <name type="scientific">Borrelia coriaceae ATCC 43381</name>
    <dbReference type="NCBI Taxonomy" id="1408429"/>
    <lineage>
        <taxon>Bacteria</taxon>
        <taxon>Pseudomonadati</taxon>
        <taxon>Spirochaetota</taxon>
        <taxon>Spirochaetia</taxon>
        <taxon>Spirochaetales</taxon>
        <taxon>Borreliaceae</taxon>
        <taxon>Borrelia</taxon>
    </lineage>
</organism>
<proteinExistence type="predicted"/>
<gene>
    <name evidence="1" type="ORF">BCO_0900121</name>
</gene>
<dbReference type="EMBL" id="CP005762">
    <property type="protein sequence ID" value="AHH11645.1"/>
    <property type="molecule type" value="Genomic_DNA"/>
</dbReference>
<dbReference type="HOGENOM" id="CLU_3305692_0_0_12"/>